<feature type="transmembrane region" description="Helical" evidence="1">
    <location>
        <begin position="81"/>
        <end position="99"/>
    </location>
</feature>
<dbReference type="AlphaFoldDB" id="A0A8J6HSF9"/>
<keyword evidence="1" id="KW-0472">Membrane</keyword>
<evidence type="ECO:0000313" key="2">
    <source>
        <dbReference type="EMBL" id="KAH0820921.1"/>
    </source>
</evidence>
<proteinExistence type="predicted"/>
<keyword evidence="1" id="KW-1133">Transmembrane helix</keyword>
<comment type="caution">
    <text evidence="2">The sequence shown here is derived from an EMBL/GenBank/DDBJ whole genome shotgun (WGS) entry which is preliminary data.</text>
</comment>
<name>A0A8J6HSF9_TENMO</name>
<evidence type="ECO:0000256" key="1">
    <source>
        <dbReference type="SAM" id="Phobius"/>
    </source>
</evidence>
<feature type="transmembrane region" description="Helical" evidence="1">
    <location>
        <begin position="52"/>
        <end position="75"/>
    </location>
</feature>
<evidence type="ECO:0000313" key="3">
    <source>
        <dbReference type="Proteomes" id="UP000719412"/>
    </source>
</evidence>
<keyword evidence="1" id="KW-0812">Transmembrane</keyword>
<reference evidence="2" key="2">
    <citation type="submission" date="2021-08" db="EMBL/GenBank/DDBJ databases">
        <authorList>
            <person name="Eriksson T."/>
        </authorList>
    </citation>
    <scope>NUCLEOTIDE SEQUENCE</scope>
    <source>
        <strain evidence="2">Stoneville</strain>
        <tissue evidence="2">Whole head</tissue>
    </source>
</reference>
<accession>A0A8J6HSF9</accession>
<organism evidence="2 3">
    <name type="scientific">Tenebrio molitor</name>
    <name type="common">Yellow mealworm beetle</name>
    <dbReference type="NCBI Taxonomy" id="7067"/>
    <lineage>
        <taxon>Eukaryota</taxon>
        <taxon>Metazoa</taxon>
        <taxon>Ecdysozoa</taxon>
        <taxon>Arthropoda</taxon>
        <taxon>Hexapoda</taxon>
        <taxon>Insecta</taxon>
        <taxon>Pterygota</taxon>
        <taxon>Neoptera</taxon>
        <taxon>Endopterygota</taxon>
        <taxon>Coleoptera</taxon>
        <taxon>Polyphaga</taxon>
        <taxon>Cucujiformia</taxon>
        <taxon>Tenebrionidae</taxon>
        <taxon>Tenebrio</taxon>
    </lineage>
</organism>
<dbReference type="Proteomes" id="UP000719412">
    <property type="component" value="Unassembled WGS sequence"/>
</dbReference>
<keyword evidence="3" id="KW-1185">Reference proteome</keyword>
<gene>
    <name evidence="2" type="ORF">GEV33_001870</name>
</gene>
<protein>
    <submittedName>
        <fullName evidence="2">Uncharacterized protein</fullName>
    </submittedName>
</protein>
<reference evidence="2" key="1">
    <citation type="journal article" date="2020" name="J Insects Food Feed">
        <title>The yellow mealworm (Tenebrio molitor) genome: a resource for the emerging insects as food and feed industry.</title>
        <authorList>
            <person name="Eriksson T."/>
            <person name="Andere A."/>
            <person name="Kelstrup H."/>
            <person name="Emery V."/>
            <person name="Picard C."/>
        </authorList>
    </citation>
    <scope>NUCLEOTIDE SEQUENCE</scope>
    <source>
        <strain evidence="2">Stoneville</strain>
        <tissue evidence="2">Whole head</tissue>
    </source>
</reference>
<sequence>MSGPFKRRPSLKALPNVGLVKAANIQRRQSAVGLKPISVSQQEVPWDVLDRCLLPVIFCHAGAIILSTVLNALHISQVSTLTLFIFFAITTIAAVLFYHNLKTLQKERRTGGPPVA</sequence>
<dbReference type="EMBL" id="JABDTM020010223">
    <property type="protein sequence ID" value="KAH0820921.1"/>
    <property type="molecule type" value="Genomic_DNA"/>
</dbReference>